<dbReference type="GO" id="GO:0016779">
    <property type="term" value="F:nucleotidyltransferase activity"/>
    <property type="evidence" value="ECO:0007669"/>
    <property type="project" value="InterPro"/>
</dbReference>
<dbReference type="InterPro" id="IPR043519">
    <property type="entry name" value="NT_sf"/>
</dbReference>
<dbReference type="PANTHER" id="PTHR43852">
    <property type="entry name" value="NUCLEOTIDYLTRANSFERASE"/>
    <property type="match status" value="1"/>
</dbReference>
<gene>
    <name evidence="2" type="ordered locus">Pcal_0494</name>
</gene>
<dbReference type="Pfam" id="PF01909">
    <property type="entry name" value="NTP_transf_2"/>
    <property type="match status" value="1"/>
</dbReference>
<dbReference type="HOGENOM" id="CLU_1902011_0_0_2"/>
<dbReference type="AlphaFoldDB" id="A3MTF5"/>
<proteinExistence type="predicted"/>
<protein>
    <recommendedName>
        <fullName evidence="1">Polymerase nucleotidyl transferase domain-containing protein</fullName>
    </recommendedName>
</protein>
<dbReference type="STRING" id="410359.Pcal_0494"/>
<feature type="domain" description="Polymerase nucleotidyl transferase" evidence="1">
    <location>
        <begin position="12"/>
        <end position="75"/>
    </location>
</feature>
<dbReference type="eggNOG" id="arCOG02110">
    <property type="taxonomic scope" value="Archaea"/>
</dbReference>
<accession>A3MTF5</accession>
<dbReference type="RefSeq" id="WP_011849180.1">
    <property type="nucleotide sequence ID" value="NC_009073.1"/>
</dbReference>
<dbReference type="InterPro" id="IPR052930">
    <property type="entry name" value="TA_antitoxin_MntA"/>
</dbReference>
<dbReference type="GeneID" id="4909814"/>
<evidence type="ECO:0000313" key="2">
    <source>
        <dbReference type="EMBL" id="ABO07922.1"/>
    </source>
</evidence>
<evidence type="ECO:0000259" key="1">
    <source>
        <dbReference type="Pfam" id="PF01909"/>
    </source>
</evidence>
<organism evidence="2 3">
    <name type="scientific">Pyrobaculum calidifontis (strain DSM 21063 / JCM 11548 / VA1)</name>
    <dbReference type="NCBI Taxonomy" id="410359"/>
    <lineage>
        <taxon>Archaea</taxon>
        <taxon>Thermoproteota</taxon>
        <taxon>Thermoprotei</taxon>
        <taxon>Thermoproteales</taxon>
        <taxon>Thermoproteaceae</taxon>
        <taxon>Pyrobaculum</taxon>
    </lineage>
</organism>
<dbReference type="PANTHER" id="PTHR43852:SF3">
    <property type="entry name" value="NUCLEOTIDYLTRANSFERASE"/>
    <property type="match status" value="1"/>
</dbReference>
<evidence type="ECO:0000313" key="3">
    <source>
        <dbReference type="Proteomes" id="UP000001431"/>
    </source>
</evidence>
<dbReference type="InterPro" id="IPR002934">
    <property type="entry name" value="Polymerase_NTP_transf_dom"/>
</dbReference>
<dbReference type="EMBL" id="CP000561">
    <property type="protein sequence ID" value="ABO07922.1"/>
    <property type="molecule type" value="Genomic_DNA"/>
</dbReference>
<reference evidence="2" key="1">
    <citation type="submission" date="2007-02" db="EMBL/GenBank/DDBJ databases">
        <title>Complete sequence of Pyrobaculum calidifontis JCM 11548.</title>
        <authorList>
            <consortium name="US DOE Joint Genome Institute"/>
            <person name="Copeland A."/>
            <person name="Lucas S."/>
            <person name="Lapidus A."/>
            <person name="Barry K."/>
            <person name="Glavina del Rio T."/>
            <person name="Dalin E."/>
            <person name="Tice H."/>
            <person name="Pitluck S."/>
            <person name="Chain P."/>
            <person name="Malfatti S."/>
            <person name="Shin M."/>
            <person name="Vergez L."/>
            <person name="Schmutz J."/>
            <person name="Larimer F."/>
            <person name="Land M."/>
            <person name="Hauser L."/>
            <person name="Kyrpides N."/>
            <person name="Mikhailova N."/>
            <person name="Cozen A.E."/>
            <person name="Fitz-Gibbon S.T."/>
            <person name="House C.H."/>
            <person name="Saltikov C."/>
            <person name="Lowe T.M."/>
            <person name="Richardson P."/>
        </authorList>
    </citation>
    <scope>NUCLEOTIDE SEQUENCE [LARGE SCALE GENOMIC DNA]</scope>
    <source>
        <strain evidence="2">JCM 11548</strain>
    </source>
</reference>
<dbReference type="Proteomes" id="UP000001431">
    <property type="component" value="Chromosome"/>
</dbReference>
<dbReference type="SUPFAM" id="SSF81301">
    <property type="entry name" value="Nucleotidyltransferase"/>
    <property type="match status" value="1"/>
</dbReference>
<sequence length="129" mass="14452">MELLAWLWRRVEWGRLGVRLAVVFGSILRSPRARDVDVLVFVDEGVDEDEAALRVMEAVENAVGLEADVYVVGDVSSVNCFLLLEALRDGVIVYRDVVGLERLVFAVGVCNDFMISRRKLGSTPTKWLI</sequence>
<name>A3MTF5_PYRCJ</name>
<dbReference type="KEGG" id="pcl:Pcal_0494"/>
<keyword evidence="3" id="KW-1185">Reference proteome</keyword>